<evidence type="ECO:0000313" key="2">
    <source>
        <dbReference type="Proteomes" id="UP001642405"/>
    </source>
</evidence>
<organism evidence="1 2">
    <name type="scientific">Sporothrix curviconia</name>
    <dbReference type="NCBI Taxonomy" id="1260050"/>
    <lineage>
        <taxon>Eukaryota</taxon>
        <taxon>Fungi</taxon>
        <taxon>Dikarya</taxon>
        <taxon>Ascomycota</taxon>
        <taxon>Pezizomycotina</taxon>
        <taxon>Sordariomycetes</taxon>
        <taxon>Sordariomycetidae</taxon>
        <taxon>Ophiostomatales</taxon>
        <taxon>Ophiostomataceae</taxon>
        <taxon>Sporothrix</taxon>
    </lineage>
</organism>
<dbReference type="EMBL" id="CAWUHB010000012">
    <property type="protein sequence ID" value="CAK7216750.1"/>
    <property type="molecule type" value="Genomic_DNA"/>
</dbReference>
<proteinExistence type="predicted"/>
<evidence type="ECO:0000313" key="1">
    <source>
        <dbReference type="EMBL" id="CAK7216750.1"/>
    </source>
</evidence>
<reference evidence="1 2" key="1">
    <citation type="submission" date="2024-01" db="EMBL/GenBank/DDBJ databases">
        <authorList>
            <person name="Allen C."/>
            <person name="Tagirdzhanova G."/>
        </authorList>
    </citation>
    <scope>NUCLEOTIDE SEQUENCE [LARGE SCALE GENOMIC DNA]</scope>
</reference>
<keyword evidence="2" id="KW-1185">Reference proteome</keyword>
<comment type="caution">
    <text evidence="1">The sequence shown here is derived from an EMBL/GenBank/DDBJ whole genome shotgun (WGS) entry which is preliminary data.</text>
</comment>
<name>A0ABP0BB95_9PEZI</name>
<gene>
    <name evidence="1" type="ORF">SCUCBS95973_002912</name>
</gene>
<dbReference type="Gene3D" id="2.60.120.260">
    <property type="entry name" value="Galactose-binding domain-like"/>
    <property type="match status" value="2"/>
</dbReference>
<protein>
    <recommendedName>
        <fullName evidence="3">CBM-cenC domain-containing protein</fullName>
    </recommendedName>
</protein>
<dbReference type="Proteomes" id="UP001642405">
    <property type="component" value="Unassembled WGS sequence"/>
</dbReference>
<evidence type="ECO:0008006" key="3">
    <source>
        <dbReference type="Google" id="ProtNLM"/>
    </source>
</evidence>
<accession>A0ABP0BB95</accession>
<sequence length="369" mass="38776">MQLTRLLPAATALFAGNGAFDNLLDDASSPPVPWFAYQGGFSLSSAEYVSAPYAASASYASNVGYSNFWFSQAVDASLWAPDTPYTVSAWVYASGSNCGSAEIGCAVKASTAPTMMFASYASFSMGVAANAQWLEVTATCFPPASSLVNDPGVAIIVSCSGGSSWVDNVTLVAAPDAVMPLPSNTGNGLTNGGFDDAADDATGKATPWTYTSSTALPITLSADEYLSAPYALAMNFTSTTAAAVGSLVYTIPATTWDYAYSYNLTFRAFIESNHPENAASGCTYLYYGFTQTLFVTPAYLTAYSTKDTTVASADEMGTWITRSVIFPPSTNGVSALYSGNLGIRVQPSCMDATVYLDDFTLEPVLPFVW</sequence>